<evidence type="ECO:0000313" key="1">
    <source>
        <dbReference type="Ensembl" id="ENSAMXP00005002315.1"/>
    </source>
</evidence>
<proteinExistence type="predicted"/>
<dbReference type="InterPro" id="IPR052133">
    <property type="entry name" value="Immune_Signaling-Apoptosis_Reg"/>
</dbReference>
<protein>
    <recommendedName>
        <fullName evidence="3">Meiotic double-stranded break formation protein 1</fullName>
    </recommendedName>
</protein>
<dbReference type="SUPFAM" id="SSF48371">
    <property type="entry name" value="ARM repeat"/>
    <property type="match status" value="2"/>
</dbReference>
<sequence>MSNLDFILENVHLRHDPRWSARGLCVACVLELMDREDVSVLRKSAALSGVLELLKIKGVVKDILQQDERVCLHFNSSLLKMLQSVEDPSVVEQVIQVLIHLLLDLKKEHFLQHVLDELQTQLIDRSTGKVLSYITFLGKLVDSVSSIAQMLTTTHISVLECMCVFLLNPDEVLKAAVYYVLRGVWASETALQSLPQTLRDRVCVLLLNTLAHVCSLQLTINCLGLLLLMLRGGDTVCLLMNQNQTPSNEEEEESQCTQLSVKHCSLPLILKRLLLGGDECVQVVSVQCVSAVLTHSPSQYCSAFTQADLPAFLFERLSCINEVLLWSVYSCLLQLCEDSTFFSQCHSIYGIESLVRSLKAVLKLPNLEVQKQGLKLLTAILERQPTGVRLFPTAPGFVGVAEVVQGGVASSCFRVSTQAARAATALFRVHHQCSPIHYVELKRTVEALTTRCAEVPSNITSQRRRWVSDPGSQSFRAAAFLIQALTSFQQACRLAEECVTETSVKENKPTAPDEQNEDTLESLCVCLLHCCDTAIIPTVTFSLSPSVLPAFATKLASSGFIRLALEHKARLCPGNRHSSLNAACCDFLLKLCVCLLSQPESFTPSHQQGVEEVEYVLRGCLPSLCCHACDWPLVLADVPAENQTLQFCLLHLLYLSLLHGDRLLPDATLFSSVVRFVCLMQEQHNSLPPSVQQSALYLLAATQENNPDLDWVSLNSISEALSSAALSSPHPSLLRFIFRYSALTERLGVRVLSGWLAGELEPAVSGEKEHNRLDLGQSQESSVVLELLEKNPSTVLTLLGVLCEEDRSVAGRAVQVLRCYLQAGRCSGSVHSHLLKPALLGLLQRLTCDSSDSSTVPDCVCVVLEVLCLVQKISSAQDDMDNTDFKLLYHVSNLVGKVKSSNAEYLQPALNYLYCCLNLCPAHTADRVVSMLLCNTGVMELLQVLLNLSHSSSHSPPSPSPPLVCSSLLLLSSLISLQHTHCAQVTIPLTHTHTHCAQITISHTHTPHS</sequence>
<evidence type="ECO:0008006" key="3">
    <source>
        <dbReference type="Google" id="ProtNLM"/>
    </source>
</evidence>
<dbReference type="GO" id="GO:0007127">
    <property type="term" value="P:meiosis I"/>
    <property type="evidence" value="ECO:0007669"/>
    <property type="project" value="TreeGrafter"/>
</dbReference>
<name>A0A8B9GVH6_ASTMX</name>
<reference evidence="1" key="1">
    <citation type="submission" date="2025-08" db="UniProtKB">
        <authorList>
            <consortium name="Ensembl"/>
        </authorList>
    </citation>
    <scope>IDENTIFICATION</scope>
</reference>
<dbReference type="PANTHER" id="PTHR12044">
    <property type="entry name" value="BCL2 INTERACTING MEDIATOR OF CELL DEATH"/>
    <property type="match status" value="1"/>
</dbReference>
<organism evidence="1 2">
    <name type="scientific">Astyanax mexicanus</name>
    <name type="common">Blind cave fish</name>
    <name type="synonym">Astyanax fasciatus mexicanus</name>
    <dbReference type="NCBI Taxonomy" id="7994"/>
    <lineage>
        <taxon>Eukaryota</taxon>
        <taxon>Metazoa</taxon>
        <taxon>Chordata</taxon>
        <taxon>Craniata</taxon>
        <taxon>Vertebrata</taxon>
        <taxon>Euteleostomi</taxon>
        <taxon>Actinopterygii</taxon>
        <taxon>Neopterygii</taxon>
        <taxon>Teleostei</taxon>
        <taxon>Ostariophysi</taxon>
        <taxon>Characiformes</taxon>
        <taxon>Characoidei</taxon>
        <taxon>Acestrorhamphidae</taxon>
        <taxon>Acestrorhamphinae</taxon>
        <taxon>Astyanax</taxon>
    </lineage>
</organism>
<dbReference type="Ensembl" id="ENSAMXT00005002574.1">
    <property type="protein sequence ID" value="ENSAMXP00005002315.1"/>
    <property type="gene ID" value="ENSAMXG00005001275.1"/>
</dbReference>
<dbReference type="AlphaFoldDB" id="A0A8B9GVH6"/>
<evidence type="ECO:0000313" key="2">
    <source>
        <dbReference type="Proteomes" id="UP000694621"/>
    </source>
</evidence>
<dbReference type="InterPro" id="IPR016024">
    <property type="entry name" value="ARM-type_fold"/>
</dbReference>
<dbReference type="PANTHER" id="PTHR12044:SF14">
    <property type="entry name" value="MEIOTIC DOUBLE-STRANDED BREAK FORMATION PROTEIN 1"/>
    <property type="match status" value="1"/>
</dbReference>
<accession>A0A8B9GVH6</accession>
<dbReference type="Proteomes" id="UP000694621">
    <property type="component" value="Unplaced"/>
</dbReference>